<proteinExistence type="predicted"/>
<dbReference type="PATRIC" id="fig|1073571.4.peg.3232"/>
<name>A0A0E4CY60_9BACL</name>
<dbReference type="KEGG" id="pri:PRIO_4747"/>
<dbReference type="EMBL" id="LN831776">
    <property type="protein sequence ID" value="CQR57149.1"/>
    <property type="molecule type" value="Genomic_DNA"/>
</dbReference>
<dbReference type="EMBL" id="LN831776">
    <property type="protein sequence ID" value="CQR56903.1"/>
    <property type="molecule type" value="Genomic_DNA"/>
</dbReference>
<sequence length="176" mass="20845">MKDEIHHLLFEDESMIRDYQAIQKTWFLRGKQRIIPTTGKHRGVKLLATVDYGTGKIVWQEDEQYTAETFLSFLKKVIDEYPTGKIVMVLDNARIHHAELLTPFLTEMKERLELVFLPPYSPQFNAVEGLWKWLKSDVINNVFYHTVTEIRTNVQQFMEEIMKVPLTIIDRLCVRF</sequence>
<accession>A0A0E4CY60</accession>
<dbReference type="KEGG" id="pri:PRIO_4501"/>
<dbReference type="STRING" id="483937.AMQ84_01375"/>
<gene>
    <name evidence="2" type="ORF">PRIO_3033</name>
    <name evidence="3" type="ORF">PRIO_4501</name>
    <name evidence="4" type="ORF">PRIO_4747</name>
</gene>
<dbReference type="Proteomes" id="UP000033163">
    <property type="component" value="Chromosome I"/>
</dbReference>
<dbReference type="InterPro" id="IPR038717">
    <property type="entry name" value="Tc1-like_DDE_dom"/>
</dbReference>
<evidence type="ECO:0000313" key="2">
    <source>
        <dbReference type="EMBL" id="CQR55436.1"/>
    </source>
</evidence>
<reference evidence="5" key="1">
    <citation type="submission" date="2015-03" db="EMBL/GenBank/DDBJ databases">
        <authorList>
            <person name="Wibberg D."/>
        </authorList>
    </citation>
    <scope>NUCLEOTIDE SEQUENCE [LARGE SCALE GENOMIC DNA]</scope>
</reference>
<dbReference type="Pfam" id="PF13358">
    <property type="entry name" value="DDE_3"/>
    <property type="match status" value="1"/>
</dbReference>
<dbReference type="HOGENOM" id="CLU_056788_15_2_9"/>
<evidence type="ECO:0000259" key="1">
    <source>
        <dbReference type="Pfam" id="PF13358"/>
    </source>
</evidence>
<evidence type="ECO:0000313" key="4">
    <source>
        <dbReference type="EMBL" id="CQR57149.1"/>
    </source>
</evidence>
<feature type="domain" description="Tc1-like transposase DDE" evidence="1">
    <location>
        <begin position="8"/>
        <end position="150"/>
    </location>
</feature>
<dbReference type="InterPro" id="IPR047655">
    <property type="entry name" value="Transpos_IS630-like"/>
</dbReference>
<organism evidence="4 5">
    <name type="scientific">Paenibacillus riograndensis SBR5</name>
    <dbReference type="NCBI Taxonomy" id="1073571"/>
    <lineage>
        <taxon>Bacteria</taxon>
        <taxon>Bacillati</taxon>
        <taxon>Bacillota</taxon>
        <taxon>Bacilli</taxon>
        <taxon>Bacillales</taxon>
        <taxon>Paenibacillaceae</taxon>
        <taxon>Paenibacillus</taxon>
        <taxon>Paenibacillus sonchi group</taxon>
    </lineage>
</organism>
<dbReference type="KEGG" id="pri:PRIO_3033"/>
<dbReference type="EMBL" id="LN831776">
    <property type="protein sequence ID" value="CQR55436.1"/>
    <property type="molecule type" value="Genomic_DNA"/>
</dbReference>
<reference evidence="4" key="2">
    <citation type="submission" date="2015-03" db="EMBL/GenBank/DDBJ databases">
        <authorList>
            <person name="Wibberg Daniel"/>
        </authorList>
    </citation>
    <scope>NUCLEOTIDE SEQUENCE</scope>
    <source>
        <strain evidence="4">SBR5</strain>
    </source>
</reference>
<dbReference type="InterPro" id="IPR036397">
    <property type="entry name" value="RNaseH_sf"/>
</dbReference>
<dbReference type="Gene3D" id="3.30.420.10">
    <property type="entry name" value="Ribonuclease H-like superfamily/Ribonuclease H"/>
    <property type="match status" value="1"/>
</dbReference>
<dbReference type="InterPro" id="IPR012337">
    <property type="entry name" value="RNaseH-like_sf"/>
</dbReference>
<evidence type="ECO:0000313" key="5">
    <source>
        <dbReference type="Proteomes" id="UP000033163"/>
    </source>
</evidence>
<protein>
    <submittedName>
        <fullName evidence="4">Transposase</fullName>
    </submittedName>
</protein>
<dbReference type="GO" id="GO:0003676">
    <property type="term" value="F:nucleic acid binding"/>
    <property type="evidence" value="ECO:0007669"/>
    <property type="project" value="InterPro"/>
</dbReference>
<dbReference type="AlphaFoldDB" id="A0A0E4CY60"/>
<dbReference type="PANTHER" id="PTHR46564">
    <property type="entry name" value="TRANSPOSASE"/>
    <property type="match status" value="1"/>
</dbReference>
<dbReference type="NCBIfam" id="NF033545">
    <property type="entry name" value="transpos_IS630"/>
    <property type="match status" value="1"/>
</dbReference>
<dbReference type="PANTHER" id="PTHR46564:SF1">
    <property type="entry name" value="TRANSPOSASE"/>
    <property type="match status" value="1"/>
</dbReference>
<evidence type="ECO:0000313" key="3">
    <source>
        <dbReference type="EMBL" id="CQR56903.1"/>
    </source>
</evidence>
<dbReference type="SUPFAM" id="SSF53098">
    <property type="entry name" value="Ribonuclease H-like"/>
    <property type="match status" value="1"/>
</dbReference>